<name>S7RE83_GLOTA</name>
<comment type="cofactor">
    <cofactor evidence="1">
        <name>heme</name>
        <dbReference type="ChEBI" id="CHEBI:30413"/>
    </cofactor>
</comment>
<dbReference type="GO" id="GO:0020037">
    <property type="term" value="F:heme binding"/>
    <property type="evidence" value="ECO:0007669"/>
    <property type="project" value="InterPro"/>
</dbReference>
<dbReference type="GO" id="GO:0005506">
    <property type="term" value="F:iron ion binding"/>
    <property type="evidence" value="ECO:0007669"/>
    <property type="project" value="InterPro"/>
</dbReference>
<evidence type="ECO:0000256" key="6">
    <source>
        <dbReference type="ARBA" id="ARBA00023002"/>
    </source>
</evidence>
<evidence type="ECO:0000256" key="7">
    <source>
        <dbReference type="ARBA" id="ARBA00023004"/>
    </source>
</evidence>
<dbReference type="GO" id="GO:0004497">
    <property type="term" value="F:monooxygenase activity"/>
    <property type="evidence" value="ECO:0007669"/>
    <property type="project" value="UniProtKB-KW"/>
</dbReference>
<dbReference type="GO" id="GO:0016705">
    <property type="term" value="F:oxidoreductase activity, acting on paired donors, with incorporation or reduction of molecular oxygen"/>
    <property type="evidence" value="ECO:0007669"/>
    <property type="project" value="InterPro"/>
</dbReference>
<evidence type="ECO:0000256" key="8">
    <source>
        <dbReference type="ARBA" id="ARBA00023033"/>
    </source>
</evidence>
<protein>
    <recommendedName>
        <fullName evidence="11">Cytochrome P450</fullName>
    </recommendedName>
</protein>
<gene>
    <name evidence="9" type="ORF">GLOTRDRAFT_131737</name>
</gene>
<dbReference type="Pfam" id="PF00067">
    <property type="entry name" value="p450"/>
    <property type="match status" value="1"/>
</dbReference>
<proteinExistence type="inferred from homology"/>
<organism evidence="9 10">
    <name type="scientific">Gloeophyllum trabeum (strain ATCC 11539 / FP-39264 / Madison 617)</name>
    <name type="common">Brown rot fungus</name>
    <dbReference type="NCBI Taxonomy" id="670483"/>
    <lineage>
        <taxon>Eukaryota</taxon>
        <taxon>Fungi</taxon>
        <taxon>Dikarya</taxon>
        <taxon>Basidiomycota</taxon>
        <taxon>Agaricomycotina</taxon>
        <taxon>Agaricomycetes</taxon>
        <taxon>Gloeophyllales</taxon>
        <taxon>Gloeophyllaceae</taxon>
        <taxon>Gloeophyllum</taxon>
    </lineage>
</organism>
<sequence length="82" mass="9103">MTCAEGRAELSLSDMENMPYLQAVLKEALRLHPIEFQASHVAEKDTILPLGEPIMSVSGKEIKELHVPKGTEVMFATGCYNR</sequence>
<evidence type="ECO:0000313" key="9">
    <source>
        <dbReference type="EMBL" id="EPQ52495.1"/>
    </source>
</evidence>
<dbReference type="PANTHER" id="PTHR24305:SF166">
    <property type="entry name" value="CYTOCHROME P450 12A4, MITOCHONDRIAL-RELATED"/>
    <property type="match status" value="1"/>
</dbReference>
<dbReference type="EMBL" id="KB469307">
    <property type="protein sequence ID" value="EPQ52495.1"/>
    <property type="molecule type" value="Genomic_DNA"/>
</dbReference>
<dbReference type="InterPro" id="IPR001128">
    <property type="entry name" value="Cyt_P450"/>
</dbReference>
<dbReference type="GeneID" id="19302372"/>
<dbReference type="Gene3D" id="1.10.630.10">
    <property type="entry name" value="Cytochrome P450"/>
    <property type="match status" value="1"/>
</dbReference>
<dbReference type="OrthoDB" id="1470350at2759"/>
<dbReference type="KEGG" id="gtr:GLOTRDRAFT_131737"/>
<evidence type="ECO:0008006" key="11">
    <source>
        <dbReference type="Google" id="ProtNLM"/>
    </source>
</evidence>
<keyword evidence="4" id="KW-0349">Heme</keyword>
<dbReference type="PANTHER" id="PTHR24305">
    <property type="entry name" value="CYTOCHROME P450"/>
    <property type="match status" value="1"/>
</dbReference>
<keyword evidence="6" id="KW-0560">Oxidoreductase</keyword>
<evidence type="ECO:0000256" key="1">
    <source>
        <dbReference type="ARBA" id="ARBA00001971"/>
    </source>
</evidence>
<dbReference type="Proteomes" id="UP000030669">
    <property type="component" value="Unassembled WGS sequence"/>
</dbReference>
<evidence type="ECO:0000256" key="3">
    <source>
        <dbReference type="ARBA" id="ARBA00010617"/>
    </source>
</evidence>
<keyword evidence="10" id="KW-1185">Reference proteome</keyword>
<evidence type="ECO:0000256" key="4">
    <source>
        <dbReference type="ARBA" id="ARBA00022617"/>
    </source>
</evidence>
<accession>S7RE83</accession>
<dbReference type="RefSeq" id="XP_007868806.1">
    <property type="nucleotide sequence ID" value="XM_007870615.1"/>
</dbReference>
<reference evidence="9 10" key="1">
    <citation type="journal article" date="2012" name="Science">
        <title>The Paleozoic origin of enzymatic lignin decomposition reconstructed from 31 fungal genomes.</title>
        <authorList>
            <person name="Floudas D."/>
            <person name="Binder M."/>
            <person name="Riley R."/>
            <person name="Barry K."/>
            <person name="Blanchette R.A."/>
            <person name="Henrissat B."/>
            <person name="Martinez A.T."/>
            <person name="Otillar R."/>
            <person name="Spatafora J.W."/>
            <person name="Yadav J.S."/>
            <person name="Aerts A."/>
            <person name="Benoit I."/>
            <person name="Boyd A."/>
            <person name="Carlson A."/>
            <person name="Copeland A."/>
            <person name="Coutinho P.M."/>
            <person name="de Vries R.P."/>
            <person name="Ferreira P."/>
            <person name="Findley K."/>
            <person name="Foster B."/>
            <person name="Gaskell J."/>
            <person name="Glotzer D."/>
            <person name="Gorecki P."/>
            <person name="Heitman J."/>
            <person name="Hesse C."/>
            <person name="Hori C."/>
            <person name="Igarashi K."/>
            <person name="Jurgens J.A."/>
            <person name="Kallen N."/>
            <person name="Kersten P."/>
            <person name="Kohler A."/>
            <person name="Kuees U."/>
            <person name="Kumar T.K.A."/>
            <person name="Kuo A."/>
            <person name="LaButti K."/>
            <person name="Larrondo L.F."/>
            <person name="Lindquist E."/>
            <person name="Ling A."/>
            <person name="Lombard V."/>
            <person name="Lucas S."/>
            <person name="Lundell T."/>
            <person name="Martin R."/>
            <person name="McLaughlin D.J."/>
            <person name="Morgenstern I."/>
            <person name="Morin E."/>
            <person name="Murat C."/>
            <person name="Nagy L.G."/>
            <person name="Nolan M."/>
            <person name="Ohm R.A."/>
            <person name="Patyshakuliyeva A."/>
            <person name="Rokas A."/>
            <person name="Ruiz-Duenas F.J."/>
            <person name="Sabat G."/>
            <person name="Salamov A."/>
            <person name="Samejima M."/>
            <person name="Schmutz J."/>
            <person name="Slot J.C."/>
            <person name="St John F."/>
            <person name="Stenlid J."/>
            <person name="Sun H."/>
            <person name="Sun S."/>
            <person name="Syed K."/>
            <person name="Tsang A."/>
            <person name="Wiebenga A."/>
            <person name="Young D."/>
            <person name="Pisabarro A."/>
            <person name="Eastwood D.C."/>
            <person name="Martin F."/>
            <person name="Cullen D."/>
            <person name="Grigoriev I.V."/>
            <person name="Hibbett D.S."/>
        </authorList>
    </citation>
    <scope>NUCLEOTIDE SEQUENCE [LARGE SCALE GENOMIC DNA]</scope>
    <source>
        <strain evidence="9 10">ATCC 11539</strain>
    </source>
</reference>
<evidence type="ECO:0000256" key="2">
    <source>
        <dbReference type="ARBA" id="ARBA00005179"/>
    </source>
</evidence>
<dbReference type="OMA" id="QAECDDI"/>
<dbReference type="SUPFAM" id="SSF48264">
    <property type="entry name" value="Cytochrome P450"/>
    <property type="match status" value="1"/>
</dbReference>
<dbReference type="AlphaFoldDB" id="S7RE83"/>
<comment type="similarity">
    <text evidence="3">Belongs to the cytochrome P450 family.</text>
</comment>
<comment type="pathway">
    <text evidence="2">Secondary metabolite biosynthesis.</text>
</comment>
<keyword evidence="7" id="KW-0408">Iron</keyword>
<keyword evidence="8" id="KW-0503">Monooxygenase</keyword>
<dbReference type="InterPro" id="IPR050121">
    <property type="entry name" value="Cytochrome_P450_monoxygenase"/>
</dbReference>
<dbReference type="InterPro" id="IPR036396">
    <property type="entry name" value="Cyt_P450_sf"/>
</dbReference>
<keyword evidence="5" id="KW-0479">Metal-binding</keyword>
<evidence type="ECO:0000256" key="5">
    <source>
        <dbReference type="ARBA" id="ARBA00022723"/>
    </source>
</evidence>
<dbReference type="HOGENOM" id="CLU_2558493_0_0_1"/>
<evidence type="ECO:0000313" key="10">
    <source>
        <dbReference type="Proteomes" id="UP000030669"/>
    </source>
</evidence>